<gene>
    <name evidence="1" type="ORF">B0I35DRAFT_480620</name>
</gene>
<comment type="caution">
    <text evidence="1">The sequence shown here is derived from an EMBL/GenBank/DDBJ whole genome shotgun (WGS) entry which is preliminary data.</text>
</comment>
<sequence>MDPVSILGTTAAAAQLIDYSTKFVKIAIKLGKATNQIPSDVQEMEAAANDLVESLQQLETHTAGTDNDHRAMCDASRVVAEELLSAVGGIKKDSSGSKWTIPPRAFRTLRGQKDARGFEVKLERLRLQLATHLAITSQ</sequence>
<protein>
    <recommendedName>
        <fullName evidence="3">Fungal N-terminal domain-containing protein</fullName>
    </recommendedName>
</protein>
<proteinExistence type="predicted"/>
<evidence type="ECO:0000313" key="1">
    <source>
        <dbReference type="EMBL" id="KAH7313984.1"/>
    </source>
</evidence>
<name>A0A8K0WRB7_9HYPO</name>
<reference evidence="1" key="1">
    <citation type="journal article" date="2021" name="Nat. Commun.">
        <title>Genetic determinants of endophytism in the Arabidopsis root mycobiome.</title>
        <authorList>
            <person name="Mesny F."/>
            <person name="Miyauchi S."/>
            <person name="Thiergart T."/>
            <person name="Pickel B."/>
            <person name="Atanasova L."/>
            <person name="Karlsson M."/>
            <person name="Huettel B."/>
            <person name="Barry K.W."/>
            <person name="Haridas S."/>
            <person name="Chen C."/>
            <person name="Bauer D."/>
            <person name="Andreopoulos W."/>
            <person name="Pangilinan J."/>
            <person name="LaButti K."/>
            <person name="Riley R."/>
            <person name="Lipzen A."/>
            <person name="Clum A."/>
            <person name="Drula E."/>
            <person name="Henrissat B."/>
            <person name="Kohler A."/>
            <person name="Grigoriev I.V."/>
            <person name="Martin F.M."/>
            <person name="Hacquard S."/>
        </authorList>
    </citation>
    <scope>NUCLEOTIDE SEQUENCE</scope>
    <source>
        <strain evidence="1">MPI-CAGE-CH-0235</strain>
    </source>
</reference>
<evidence type="ECO:0000313" key="2">
    <source>
        <dbReference type="Proteomes" id="UP000813444"/>
    </source>
</evidence>
<accession>A0A8K0WRB7</accession>
<organism evidence="1 2">
    <name type="scientific">Stachybotrys elegans</name>
    <dbReference type="NCBI Taxonomy" id="80388"/>
    <lineage>
        <taxon>Eukaryota</taxon>
        <taxon>Fungi</taxon>
        <taxon>Dikarya</taxon>
        <taxon>Ascomycota</taxon>
        <taxon>Pezizomycotina</taxon>
        <taxon>Sordariomycetes</taxon>
        <taxon>Hypocreomycetidae</taxon>
        <taxon>Hypocreales</taxon>
        <taxon>Stachybotryaceae</taxon>
        <taxon>Stachybotrys</taxon>
    </lineage>
</organism>
<evidence type="ECO:0008006" key="3">
    <source>
        <dbReference type="Google" id="ProtNLM"/>
    </source>
</evidence>
<dbReference type="EMBL" id="JAGPNK010000009">
    <property type="protein sequence ID" value="KAH7313984.1"/>
    <property type="molecule type" value="Genomic_DNA"/>
</dbReference>
<dbReference type="Proteomes" id="UP000813444">
    <property type="component" value="Unassembled WGS sequence"/>
</dbReference>
<keyword evidence="2" id="KW-1185">Reference proteome</keyword>
<dbReference type="AlphaFoldDB" id="A0A8K0WRB7"/>